<evidence type="ECO:0000313" key="2">
    <source>
        <dbReference type="EMBL" id="MDZ5470236.1"/>
    </source>
</evidence>
<comment type="caution">
    <text evidence="2">The sequence shown here is derived from an EMBL/GenBank/DDBJ whole genome shotgun (WGS) entry which is preliminary data.</text>
</comment>
<feature type="transmembrane region" description="Helical" evidence="1">
    <location>
        <begin position="6"/>
        <end position="27"/>
    </location>
</feature>
<dbReference type="EMBL" id="JAXOFX010000001">
    <property type="protein sequence ID" value="MDZ5470236.1"/>
    <property type="molecule type" value="Genomic_DNA"/>
</dbReference>
<keyword evidence="1" id="KW-0812">Transmembrane</keyword>
<protein>
    <submittedName>
        <fullName evidence="2">AzlD domain-containing protein</fullName>
    </submittedName>
</protein>
<keyword evidence="1" id="KW-1133">Transmembrane helix</keyword>
<organism evidence="2 3">
    <name type="scientific">Robertmurraya mangrovi</name>
    <dbReference type="NCBI Taxonomy" id="3098077"/>
    <lineage>
        <taxon>Bacteria</taxon>
        <taxon>Bacillati</taxon>
        <taxon>Bacillota</taxon>
        <taxon>Bacilli</taxon>
        <taxon>Bacillales</taxon>
        <taxon>Bacillaceae</taxon>
        <taxon>Robertmurraya</taxon>
    </lineage>
</organism>
<reference evidence="2 3" key="1">
    <citation type="submission" date="2023-11" db="EMBL/GenBank/DDBJ databases">
        <title>Bacillus jintuensis, isolated from a mudflat on the Beibu Gulf coast.</title>
        <authorList>
            <person name="Li M."/>
        </authorList>
    </citation>
    <scope>NUCLEOTIDE SEQUENCE [LARGE SCALE GENOMIC DNA]</scope>
    <source>
        <strain evidence="2 3">31A1R</strain>
    </source>
</reference>
<accession>A0ABU5ISY7</accession>
<dbReference type="InterPro" id="IPR008407">
    <property type="entry name" value="Brnchd-chn_aa_trnsp_AzlD"/>
</dbReference>
<sequence length="101" mass="11142">MHSEIVWMIIGMAVVTYVPRMLPFVLFRGKELPPFIQGILKNVPYATLGALIFPGILFIQEDIWYGLLGAAAAFLAAYLGANVIVVVLGSITVLSIYSYFF</sequence>
<feature type="transmembrane region" description="Helical" evidence="1">
    <location>
        <begin position="71"/>
        <end position="100"/>
    </location>
</feature>
<keyword evidence="1" id="KW-0472">Membrane</keyword>
<keyword evidence="3" id="KW-1185">Reference proteome</keyword>
<evidence type="ECO:0000313" key="3">
    <source>
        <dbReference type="Proteomes" id="UP001290455"/>
    </source>
</evidence>
<dbReference type="Pfam" id="PF05437">
    <property type="entry name" value="AzlD"/>
    <property type="match status" value="1"/>
</dbReference>
<dbReference type="Proteomes" id="UP001290455">
    <property type="component" value="Unassembled WGS sequence"/>
</dbReference>
<gene>
    <name evidence="2" type="ORF">SM124_00610</name>
</gene>
<proteinExistence type="predicted"/>
<name>A0ABU5ISY7_9BACI</name>
<evidence type="ECO:0000256" key="1">
    <source>
        <dbReference type="SAM" id="Phobius"/>
    </source>
</evidence>
<dbReference type="RefSeq" id="WP_322444546.1">
    <property type="nucleotide sequence ID" value="NZ_JAXOFX010000001.1"/>
</dbReference>
<feature type="transmembrane region" description="Helical" evidence="1">
    <location>
        <begin position="39"/>
        <end position="59"/>
    </location>
</feature>